<keyword evidence="6" id="KW-0732">Signal</keyword>
<dbReference type="Pfam" id="PF07686">
    <property type="entry name" value="V-set"/>
    <property type="match status" value="2"/>
</dbReference>
<dbReference type="InterPro" id="IPR036179">
    <property type="entry name" value="Ig-like_dom_sf"/>
</dbReference>
<proteinExistence type="predicted"/>
<comment type="function">
    <text evidence="13">Through its N-linked glycans ensures anchoring of secretory IgA (sIgA) molecules to mucus lining the epithelial surface to neutralize extracellular pathogens. On its own (free form) may act as a non-specific microbial scavenger to prevent pathogen interaction with epithelial cells.</text>
</comment>
<evidence type="ECO:0000256" key="11">
    <source>
        <dbReference type="ARBA" id="ARBA00023319"/>
    </source>
</evidence>
<evidence type="ECO:0000256" key="10">
    <source>
        <dbReference type="ARBA" id="ARBA00023180"/>
    </source>
</evidence>
<evidence type="ECO:0000256" key="3">
    <source>
        <dbReference type="ARBA" id="ARBA00022475"/>
    </source>
</evidence>
<evidence type="ECO:0000256" key="9">
    <source>
        <dbReference type="ARBA" id="ARBA00023157"/>
    </source>
</evidence>
<evidence type="ECO:0000256" key="13">
    <source>
        <dbReference type="ARBA" id="ARBA00049604"/>
    </source>
</evidence>
<evidence type="ECO:0000256" key="6">
    <source>
        <dbReference type="ARBA" id="ARBA00022729"/>
    </source>
</evidence>
<keyword evidence="4" id="KW-0964">Secreted</keyword>
<evidence type="ECO:0000259" key="16">
    <source>
        <dbReference type="PROSITE" id="PS50835"/>
    </source>
</evidence>
<dbReference type="EMBL" id="KV946523">
    <property type="protein sequence ID" value="PIO26038.1"/>
    <property type="molecule type" value="Genomic_DNA"/>
</dbReference>
<evidence type="ECO:0000256" key="12">
    <source>
        <dbReference type="ARBA" id="ARBA00049599"/>
    </source>
</evidence>
<keyword evidence="18" id="KW-1185">Reference proteome</keyword>
<feature type="non-terminal residue" evidence="17">
    <location>
        <position position="406"/>
    </location>
</feature>
<keyword evidence="5" id="KW-0812">Transmembrane</keyword>
<evidence type="ECO:0000313" key="17">
    <source>
        <dbReference type="EMBL" id="PIO26038.1"/>
    </source>
</evidence>
<sequence>MLMTAFYKENFLFNCSYYSVASGYLFGPRQVTGSLGGSVTVSCYYSSISANIHGRKFWCKVHKRQCYTIVSTTPYIKENDMNRTYLQDFTNYFMINMTSLQPEDSGAYRCGIGNSNHGLYYPVNVTVSQGKKVPSSSEIFIGRLRGSLVIPCRALAIPHNGTLYWCKVTNTKSAVCDTIINSSGQVNSHFWGRVLIQEEKNTTGFNILVNDLRMSDSGFYHCGAYSPTEELDWKDVHVHIINEPTRRKMFRPLTTSQSLHVKCQVPKDFASGALTYWCKWSPMGCPPLLDSNGFIHEDFKSRISLVSDNSTIRAYTVTMNHLEVGDSGWYWCVTTDGLKVESSSMDVIVLATTTRVYSTSSSTDLTSDGTHPTDLHPITGTEPCDDPIFVLASFGRHSACTGAKSL</sequence>
<name>A0A2G9RDP4_AQUCT</name>
<comment type="subcellular location">
    <subcellularLocation>
        <location evidence="1">Cell membrane</location>
        <topology evidence="1">Single-pass type I membrane protein</topology>
    </subcellularLocation>
    <subcellularLocation>
        <location evidence="2">Secreted</location>
    </subcellularLocation>
</comment>
<dbReference type="InterPro" id="IPR013106">
    <property type="entry name" value="Ig_V-set"/>
</dbReference>
<dbReference type="InterPro" id="IPR003599">
    <property type="entry name" value="Ig_sub"/>
</dbReference>
<dbReference type="InterPro" id="IPR007110">
    <property type="entry name" value="Ig-like_dom"/>
</dbReference>
<keyword evidence="8" id="KW-0472">Membrane</keyword>
<dbReference type="InterPro" id="IPR050671">
    <property type="entry name" value="CD300_family_receptors"/>
</dbReference>
<evidence type="ECO:0000256" key="2">
    <source>
        <dbReference type="ARBA" id="ARBA00004613"/>
    </source>
</evidence>
<dbReference type="PANTHER" id="PTHR11860">
    <property type="entry name" value="POLYMERIC-IMMUNOGLOBULIN RECEPTOR"/>
    <property type="match status" value="1"/>
</dbReference>
<dbReference type="AlphaFoldDB" id="A0A2G9RDP4"/>
<keyword evidence="10" id="KW-0325">Glycoprotein</keyword>
<protein>
    <recommendedName>
        <fullName evidence="15">Polymeric immunoglobulin receptor</fullName>
    </recommendedName>
</protein>
<evidence type="ECO:0000256" key="14">
    <source>
        <dbReference type="ARBA" id="ARBA00049678"/>
    </source>
</evidence>
<keyword evidence="11" id="KW-0393">Immunoglobulin domain</keyword>
<evidence type="ECO:0000256" key="5">
    <source>
        <dbReference type="ARBA" id="ARBA00022692"/>
    </source>
</evidence>
<dbReference type="PROSITE" id="PS50835">
    <property type="entry name" value="IG_LIKE"/>
    <property type="match status" value="1"/>
</dbReference>
<keyword evidence="7" id="KW-1133">Transmembrane helix</keyword>
<dbReference type="OrthoDB" id="8442846at2759"/>
<dbReference type="PANTHER" id="PTHR11860:SF82">
    <property type="entry name" value="POLYMERIC IMMUNOGLOBULIN RECEPTOR"/>
    <property type="match status" value="1"/>
</dbReference>
<evidence type="ECO:0000256" key="1">
    <source>
        <dbReference type="ARBA" id="ARBA00004251"/>
    </source>
</evidence>
<accession>A0A2G9RDP4</accession>
<keyword evidence="9" id="KW-1015">Disulfide bond</keyword>
<evidence type="ECO:0000256" key="15">
    <source>
        <dbReference type="ARBA" id="ARBA00049745"/>
    </source>
</evidence>
<dbReference type="Gene3D" id="2.60.40.10">
    <property type="entry name" value="Immunoglobulins"/>
    <property type="match status" value="3"/>
</dbReference>
<evidence type="ECO:0000313" key="18">
    <source>
        <dbReference type="Proteomes" id="UP000228934"/>
    </source>
</evidence>
<feature type="domain" description="Ig-like" evidence="16">
    <location>
        <begin position="36"/>
        <end position="126"/>
    </location>
</feature>
<evidence type="ECO:0000256" key="7">
    <source>
        <dbReference type="ARBA" id="ARBA00022989"/>
    </source>
</evidence>
<dbReference type="SMART" id="SM00409">
    <property type="entry name" value="IG"/>
    <property type="match status" value="3"/>
</dbReference>
<dbReference type="SMART" id="SM00406">
    <property type="entry name" value="IGv"/>
    <property type="match status" value="3"/>
</dbReference>
<dbReference type="InterPro" id="IPR013783">
    <property type="entry name" value="Ig-like_fold"/>
</dbReference>
<dbReference type="GO" id="GO:0004888">
    <property type="term" value="F:transmembrane signaling receptor activity"/>
    <property type="evidence" value="ECO:0007669"/>
    <property type="project" value="TreeGrafter"/>
</dbReference>
<reference evidence="18" key="1">
    <citation type="journal article" date="2017" name="Nat. Commun.">
        <title>The North American bullfrog draft genome provides insight into hormonal regulation of long noncoding RNA.</title>
        <authorList>
            <person name="Hammond S.A."/>
            <person name="Warren R.L."/>
            <person name="Vandervalk B.P."/>
            <person name="Kucuk E."/>
            <person name="Khan H."/>
            <person name="Gibb E.A."/>
            <person name="Pandoh P."/>
            <person name="Kirk H."/>
            <person name="Zhao Y."/>
            <person name="Jones M."/>
            <person name="Mungall A.J."/>
            <person name="Coope R."/>
            <person name="Pleasance S."/>
            <person name="Moore R.A."/>
            <person name="Holt R.A."/>
            <person name="Round J.M."/>
            <person name="Ohora S."/>
            <person name="Walle B.V."/>
            <person name="Veldhoen N."/>
            <person name="Helbing C.C."/>
            <person name="Birol I."/>
        </authorList>
    </citation>
    <scope>NUCLEOTIDE SEQUENCE [LARGE SCALE GENOMIC DNA]</scope>
</reference>
<comment type="subunit">
    <text evidence="14">Interacts (mainly via CDR1-like domain) with dimeric IgA. Interacts (mainly via CDR2-like domain) with pentameric IgM.</text>
</comment>
<dbReference type="GO" id="GO:0005886">
    <property type="term" value="C:plasma membrane"/>
    <property type="evidence" value="ECO:0007669"/>
    <property type="project" value="TreeGrafter"/>
</dbReference>
<dbReference type="SUPFAM" id="SSF48726">
    <property type="entry name" value="Immunoglobulin"/>
    <property type="match status" value="3"/>
</dbReference>
<keyword evidence="3" id="KW-1003">Cell membrane</keyword>
<evidence type="ECO:0000256" key="4">
    <source>
        <dbReference type="ARBA" id="ARBA00022525"/>
    </source>
</evidence>
<organism evidence="17 18">
    <name type="scientific">Aquarana catesbeiana</name>
    <name type="common">American bullfrog</name>
    <name type="synonym">Rana catesbeiana</name>
    <dbReference type="NCBI Taxonomy" id="8400"/>
    <lineage>
        <taxon>Eukaryota</taxon>
        <taxon>Metazoa</taxon>
        <taxon>Chordata</taxon>
        <taxon>Craniata</taxon>
        <taxon>Vertebrata</taxon>
        <taxon>Euteleostomi</taxon>
        <taxon>Amphibia</taxon>
        <taxon>Batrachia</taxon>
        <taxon>Anura</taxon>
        <taxon>Neobatrachia</taxon>
        <taxon>Ranoidea</taxon>
        <taxon>Ranidae</taxon>
        <taxon>Aquarana</taxon>
    </lineage>
</organism>
<dbReference type="Proteomes" id="UP000228934">
    <property type="component" value="Unassembled WGS sequence"/>
</dbReference>
<gene>
    <name evidence="17" type="ORF">AB205_0193880</name>
</gene>
<comment type="function">
    <text evidence="12">Mediates selective transcytosis of polymeric IgA and IgM across mucosal epithelial cells. Binds polymeric IgA and IgM at the basolateral surface of epithelial cells. The complex is then transported across the cell to be secreted at the apical surface. During this process, a cleavage occurs that separates the extracellular (known as the secretory component) from the transmembrane segment.</text>
</comment>
<evidence type="ECO:0000256" key="8">
    <source>
        <dbReference type="ARBA" id="ARBA00023136"/>
    </source>
</evidence>